<dbReference type="Pfam" id="PF15410">
    <property type="entry name" value="PH_9"/>
    <property type="match status" value="1"/>
</dbReference>
<feature type="compositionally biased region" description="Low complexity" evidence="1">
    <location>
        <begin position="1"/>
        <end position="12"/>
    </location>
</feature>
<feature type="compositionally biased region" description="Polar residues" evidence="1">
    <location>
        <begin position="934"/>
        <end position="943"/>
    </location>
</feature>
<dbReference type="Proteomes" id="UP001345013">
    <property type="component" value="Unassembled WGS sequence"/>
</dbReference>
<reference evidence="3 4" key="1">
    <citation type="submission" date="2023-08" db="EMBL/GenBank/DDBJ databases">
        <title>Black Yeasts Isolated from many extreme environments.</title>
        <authorList>
            <person name="Coleine C."/>
            <person name="Stajich J.E."/>
            <person name="Selbmann L."/>
        </authorList>
    </citation>
    <scope>NUCLEOTIDE SEQUENCE [LARGE SCALE GENOMIC DNA]</scope>
    <source>
        <strain evidence="3 4">CCFEE 5885</strain>
    </source>
</reference>
<feature type="compositionally biased region" description="Polar residues" evidence="1">
    <location>
        <begin position="292"/>
        <end position="308"/>
    </location>
</feature>
<dbReference type="SMART" id="SM00222">
    <property type="entry name" value="Sec7"/>
    <property type="match status" value="1"/>
</dbReference>
<gene>
    <name evidence="3" type="ORF">LTR24_009732</name>
</gene>
<feature type="compositionally biased region" description="Polar residues" evidence="1">
    <location>
        <begin position="527"/>
        <end position="536"/>
    </location>
</feature>
<proteinExistence type="predicted"/>
<dbReference type="InterPro" id="IPR011993">
    <property type="entry name" value="PH-like_dom_sf"/>
</dbReference>
<dbReference type="Pfam" id="PF01369">
    <property type="entry name" value="Sec7"/>
    <property type="match status" value="1"/>
</dbReference>
<feature type="compositionally biased region" description="Polar residues" evidence="1">
    <location>
        <begin position="973"/>
        <end position="984"/>
    </location>
</feature>
<dbReference type="SUPFAM" id="SSF48425">
    <property type="entry name" value="Sec7 domain"/>
    <property type="match status" value="1"/>
</dbReference>
<dbReference type="PANTHER" id="PTHR10663:SF373">
    <property type="entry name" value="PH AND SEC7 DOMAIN-CONTAINING PROTEIN C11E3.11C"/>
    <property type="match status" value="1"/>
</dbReference>
<dbReference type="InterPro" id="IPR035999">
    <property type="entry name" value="Sec7_dom_sf"/>
</dbReference>
<feature type="region of interest" description="Disordered" evidence="1">
    <location>
        <begin position="385"/>
        <end position="423"/>
    </location>
</feature>
<feature type="region of interest" description="Disordered" evidence="1">
    <location>
        <begin position="126"/>
        <end position="180"/>
    </location>
</feature>
<dbReference type="InterPro" id="IPR000904">
    <property type="entry name" value="Sec7_dom"/>
</dbReference>
<dbReference type="PROSITE" id="PS50190">
    <property type="entry name" value="SEC7"/>
    <property type="match status" value="1"/>
</dbReference>
<evidence type="ECO:0000313" key="4">
    <source>
        <dbReference type="Proteomes" id="UP001345013"/>
    </source>
</evidence>
<dbReference type="InterPro" id="IPR041681">
    <property type="entry name" value="PH_9"/>
</dbReference>
<evidence type="ECO:0000313" key="3">
    <source>
        <dbReference type="EMBL" id="KAK5075943.1"/>
    </source>
</evidence>
<dbReference type="EMBL" id="JAVRRG010000232">
    <property type="protein sequence ID" value="KAK5075943.1"/>
    <property type="molecule type" value="Genomic_DNA"/>
</dbReference>
<feature type="region of interest" description="Disordered" evidence="1">
    <location>
        <begin position="464"/>
        <end position="592"/>
    </location>
</feature>
<feature type="region of interest" description="Disordered" evidence="1">
    <location>
        <begin position="627"/>
        <end position="654"/>
    </location>
</feature>
<name>A0ABR0JW16_9EURO</name>
<dbReference type="InterPro" id="IPR023394">
    <property type="entry name" value="Sec7_C_sf"/>
</dbReference>
<feature type="region of interest" description="Disordered" evidence="1">
    <location>
        <begin position="1"/>
        <end position="93"/>
    </location>
</feature>
<accession>A0ABR0JW16</accession>
<evidence type="ECO:0000256" key="1">
    <source>
        <dbReference type="SAM" id="MobiDB-lite"/>
    </source>
</evidence>
<feature type="domain" description="SEC7" evidence="2">
    <location>
        <begin position="645"/>
        <end position="830"/>
    </location>
</feature>
<organism evidence="3 4">
    <name type="scientific">Lithohypha guttulata</name>
    <dbReference type="NCBI Taxonomy" id="1690604"/>
    <lineage>
        <taxon>Eukaryota</taxon>
        <taxon>Fungi</taxon>
        <taxon>Dikarya</taxon>
        <taxon>Ascomycota</taxon>
        <taxon>Pezizomycotina</taxon>
        <taxon>Eurotiomycetes</taxon>
        <taxon>Chaetothyriomycetidae</taxon>
        <taxon>Chaetothyriales</taxon>
        <taxon>Trichomeriaceae</taxon>
        <taxon>Lithohypha</taxon>
    </lineage>
</organism>
<feature type="region of interest" description="Disordered" evidence="1">
    <location>
        <begin position="1237"/>
        <end position="1260"/>
    </location>
</feature>
<evidence type="ECO:0000259" key="2">
    <source>
        <dbReference type="PROSITE" id="PS50190"/>
    </source>
</evidence>
<keyword evidence="4" id="KW-1185">Reference proteome</keyword>
<comment type="caution">
    <text evidence="3">The sequence shown here is derived from an EMBL/GenBank/DDBJ whole genome shotgun (WGS) entry which is preliminary data.</text>
</comment>
<feature type="compositionally biased region" description="Basic and acidic residues" evidence="1">
    <location>
        <begin position="505"/>
        <end position="518"/>
    </location>
</feature>
<protein>
    <recommendedName>
        <fullName evidence="2">SEC7 domain-containing protein</fullName>
    </recommendedName>
</protein>
<dbReference type="Gene3D" id="1.10.1000.11">
    <property type="entry name" value="Arf Nucleotide-binding Site Opener,domain 2"/>
    <property type="match status" value="1"/>
</dbReference>
<sequence length="1396" mass="152307">MPSDTSPSTSPTKRMNAVITSQAEVTIPTTYRSRNGSPPRTPQRRRKDPPSSYPKSARLAAATGTTFFDGYDRDSPVDDDGEDPHDLTYSSQHFPRASMVDNMLMALDQFSHPTTDSTHYDEDLRGGYRGRGHTFSSSVSSESDVRALQAKPVPTQVQRLTRRSSARYARDPAKLPSIFGEDEDSARIRLYESQRAAQPTRSKKQRSVDEKNSDGNTTSADALPHLKQSQGKLGPAGNRRSQSFDFGPRRQLEEDDSTDIAPHPAVYSGPEAQKASSSPSRQPPTIGRRASTKSTKNMRSKSSITGTSAVHAMTAPPVLSTNAATPSGPKTPLFQIAEQTPAPHQGFFKRFFGSSRNLATHTAPPATPIGRRSLENVKDAINTSTMSRLQRPSHKDSVDISNKENIQPTLTKKPSSFFRRKKKSISTAVVPPVPLTLGSSLAAPDSIPGDQSPVSSLKALMDPYLTDDSAPKSSQTPTHPLRSASPLHSFYMPQESAGTGLSRTESPEPIRPRGKDLTKLVVPQKETFLTDTSSCEEGEHSATSDLDQPEPQPSNRPSSQRPTPRAASTTPALSTIRPVIEARSSSWHSDRLGLPPRKDSLIVIETKRSTSPLPKGIVATHHLNTSGSDVSEYKSAPNTPAVPAHEDPISASPRLHVSHPTTGEGGPVSAEIDKAQHVYNNGEEDVEGQTAAAWLGEAGSERERIRKAYMTLFDWTGHNILAALRGLCSRLILKAESQLIDRILDAFAKRWCACNPSHGFKSADVVHTICYSLLLLNTDLHMADIGSKMTRNQFVKNAMQTIRPVVADASDTSNFAASHLLTVRSDSTVSGSDRTSLDDEPLRVGSSLGHRPTEQLIRAASSGIGSESVHGPLVDVAFSGSQAGWEGQIEAVLKDFYYSIQREPLPLFGSDVRYVSSNGNNNLLSLGGLRRTPSVLSKAQSESNRSRFGDSKSLGSKWTSKGRSRPRIGSTPGFGSSKNSLDDQSSAWSPSMSSTWSKASLGKTLTSMSVDSFATGSGAGNDYNASIGFANALSQAIIREDQVETQTDDGSMKAATLLEDESLELEGAPWAKEGILKHKCHLEGMDRKSKDRTWNDCFAVIEKGWMRLFSFSVTAKSMRSRARTQKPGGVVGGGNWQDNAEEVWKFMLRHTIASSLPPPGYSKARPHVWALSLPTGAVHLFSAGTPDIVKEFVSTANFWSARLSKEPMIGGVSSMEYGWSDNVINRALIGPEVRGSFTSSEAGMPRPSTQMSIRSSVDYNNPSRPRLAGDKMYISNWSPPQQSLMASQLMEVDQLRALQTYVQNIEEELQKHNELRGPMLLAFSSRHGNYGKAMSNWEKKSAYLLREIVKFKNYIDALQGAQVSKERVLRIRRDLVQQRQDLDDSNAFYGSATMVS</sequence>
<feature type="region of interest" description="Disordered" evidence="1">
    <location>
        <begin position="934"/>
        <end position="989"/>
    </location>
</feature>
<feature type="compositionally biased region" description="Basic and acidic residues" evidence="1">
    <location>
        <begin position="393"/>
        <end position="402"/>
    </location>
</feature>
<feature type="region of interest" description="Disordered" evidence="1">
    <location>
        <begin position="192"/>
        <end position="310"/>
    </location>
</feature>
<dbReference type="SUPFAM" id="SSF50729">
    <property type="entry name" value="PH domain-like"/>
    <property type="match status" value="1"/>
</dbReference>
<feature type="compositionally biased region" description="Low complexity" evidence="1">
    <location>
        <begin position="553"/>
        <end position="565"/>
    </location>
</feature>
<feature type="compositionally biased region" description="Polar residues" evidence="1">
    <location>
        <begin position="18"/>
        <end position="38"/>
    </location>
</feature>
<dbReference type="Gene3D" id="2.30.29.30">
    <property type="entry name" value="Pleckstrin-homology domain (PH domain)/Phosphotyrosine-binding domain (PTB)"/>
    <property type="match status" value="1"/>
</dbReference>
<dbReference type="PANTHER" id="PTHR10663">
    <property type="entry name" value="GUANYL-NUCLEOTIDE EXCHANGE FACTOR"/>
    <property type="match status" value="1"/>
</dbReference>